<gene>
    <name evidence="2" type="ORF">SDC9_146267</name>
</gene>
<dbReference type="InterPro" id="IPR016732">
    <property type="entry name" value="UCP018688"/>
</dbReference>
<dbReference type="AlphaFoldDB" id="A0A645EAT4"/>
<comment type="caution">
    <text evidence="2">The sequence shown here is derived from an EMBL/GenBank/DDBJ whole genome shotgun (WGS) entry which is preliminary data.</text>
</comment>
<reference evidence="2" key="1">
    <citation type="submission" date="2019-08" db="EMBL/GenBank/DDBJ databases">
        <authorList>
            <person name="Kucharzyk K."/>
            <person name="Murdoch R.W."/>
            <person name="Higgins S."/>
            <person name="Loffler F."/>
        </authorList>
    </citation>
    <scope>NUCLEOTIDE SEQUENCE</scope>
</reference>
<name>A0A645EAT4_9ZZZZ</name>
<proteinExistence type="predicted"/>
<accession>A0A645EAT4</accession>
<dbReference type="InterPro" id="IPR024320">
    <property type="entry name" value="LPG_synthase_C"/>
</dbReference>
<dbReference type="PANTHER" id="PTHR41373">
    <property type="entry name" value="DUF2156 DOMAIN-CONTAINING PROTEIN"/>
    <property type="match status" value="1"/>
</dbReference>
<dbReference type="PANTHER" id="PTHR41373:SF1">
    <property type="entry name" value="PHOSPHATIDYLGLYCEROL LYSYLTRANSFERASE C-TERMINAL DOMAIN-CONTAINING PROTEIN"/>
    <property type="match status" value="1"/>
</dbReference>
<evidence type="ECO:0000313" key="2">
    <source>
        <dbReference type="EMBL" id="MPM99077.1"/>
    </source>
</evidence>
<dbReference type="EMBL" id="VSSQ01045196">
    <property type="protein sequence ID" value="MPM99077.1"/>
    <property type="molecule type" value="Genomic_DNA"/>
</dbReference>
<dbReference type="PIRSF" id="PIRSF018688">
    <property type="entry name" value="UCP018688"/>
    <property type="match status" value="1"/>
</dbReference>
<dbReference type="Gene3D" id="3.40.630.30">
    <property type="match status" value="1"/>
</dbReference>
<dbReference type="Pfam" id="PF09924">
    <property type="entry name" value="LPG_synthase_C"/>
    <property type="match status" value="1"/>
</dbReference>
<protein>
    <recommendedName>
        <fullName evidence="1">Phosphatidylglycerol lysyltransferase C-terminal domain-containing protein</fullName>
    </recommendedName>
</protein>
<sequence length="295" mass="33751">MIDFRQLTVSDKKWIDELLRYADYRGAEYCFTSLFIWDEAFFSRCARYKDFLVLISGKGEDTRYLYPAGRGDKKDVIEALMLDASERGVPFVLFGVSNETKSELEELFPQKFSFKTVRNSFDYIYESEKLISLSGKKLQPKRNHINHFVSTPGWSYEEITTTNLNDVGEFTKEWCKDIDCGKDQSLCLESAAVFKCLSNYDSLNLKGGILKVDGKIVAYTIGEPLNSDTFIVHIEKAFASVRGAYPMINKEFVTKEASGFKYVNREDDAGDEGLRNAKESYIPAFMLKKYAAFII</sequence>
<dbReference type="InterPro" id="IPR016181">
    <property type="entry name" value="Acyl_CoA_acyltransferase"/>
</dbReference>
<feature type="domain" description="Phosphatidylglycerol lysyltransferase C-terminal" evidence="1">
    <location>
        <begin position="24"/>
        <end position="293"/>
    </location>
</feature>
<dbReference type="SUPFAM" id="SSF55729">
    <property type="entry name" value="Acyl-CoA N-acyltransferases (Nat)"/>
    <property type="match status" value="2"/>
</dbReference>
<organism evidence="2">
    <name type="scientific">bioreactor metagenome</name>
    <dbReference type="NCBI Taxonomy" id="1076179"/>
    <lineage>
        <taxon>unclassified sequences</taxon>
        <taxon>metagenomes</taxon>
        <taxon>ecological metagenomes</taxon>
    </lineage>
</organism>
<evidence type="ECO:0000259" key="1">
    <source>
        <dbReference type="Pfam" id="PF09924"/>
    </source>
</evidence>